<dbReference type="RefSeq" id="WP_179824138.1">
    <property type="nucleotide sequence ID" value="NZ_JACCCO010000002.1"/>
</dbReference>
<sequence length="492" mass="52913">MGAPTIPAFVRGETVWDDPVAFGGTGEACAFRAPDPVALLDRLPLTDPLRMRDLAEVTTSDVVDYLAELGPRLRLSVNGFLREALEHSTAWSDMTPPVLAACYEQLPSLFTPEAVRAVAEGTVGSRFLDGWQEVASPGGGTAAVRAVGARAVHIIAGNNPIIAAITIIRNALVRGDAVIKTPANDPLTAVAVARTMAETAPGHPLTRHLAVAYWKGGGAAVEDRLYQPGNIDKIVAWGGLASVRHVTRYIQPGVELVTLDPKLSATIVGAEAFADEASMAETARLAAVDVGALNQLGCFNARVVHVVTGLDAAGLERAERWGELLHREILRLPAAVSTPARWFDPELRASLRALRTSPDWYRVIGGHDDEGAVVVSRVAEPVDFHTALSGRVANVVPVASPRDALKAMNAYTQTVGVYPESLKRRLRDLLPLYGVQRLVSLGYATRFRPDVPQDAMEPVRRMVKWIVDESCSPGDVHPLGHLDRRAEPWGRS</sequence>
<gene>
    <name evidence="2" type="ORF">HDA43_004146</name>
</gene>
<dbReference type="EMBL" id="JACCCO010000002">
    <property type="protein sequence ID" value="NYF41945.1"/>
    <property type="molecule type" value="Genomic_DNA"/>
</dbReference>
<evidence type="ECO:0000313" key="3">
    <source>
        <dbReference type="Proteomes" id="UP000576393"/>
    </source>
</evidence>
<name>A0A852V7D2_9ACTN</name>
<dbReference type="SUPFAM" id="SSF53720">
    <property type="entry name" value="ALDH-like"/>
    <property type="match status" value="1"/>
</dbReference>
<keyword evidence="1" id="KW-0521">NADP</keyword>
<dbReference type="InterPro" id="IPR008670">
    <property type="entry name" value="CoA_reduct_LuxC"/>
</dbReference>
<dbReference type="GO" id="GO:0008218">
    <property type="term" value="P:bioluminescence"/>
    <property type="evidence" value="ECO:0007669"/>
    <property type="project" value="InterPro"/>
</dbReference>
<evidence type="ECO:0000313" key="2">
    <source>
        <dbReference type="EMBL" id="NYF41945.1"/>
    </source>
</evidence>
<dbReference type="Pfam" id="PF05893">
    <property type="entry name" value="LuxC"/>
    <property type="match status" value="1"/>
</dbReference>
<keyword evidence="3" id="KW-1185">Reference proteome</keyword>
<dbReference type="GO" id="GO:0003995">
    <property type="term" value="F:acyl-CoA dehydrogenase activity"/>
    <property type="evidence" value="ECO:0007669"/>
    <property type="project" value="InterPro"/>
</dbReference>
<accession>A0A852V7D2</accession>
<proteinExistence type="predicted"/>
<evidence type="ECO:0008006" key="4">
    <source>
        <dbReference type="Google" id="ProtNLM"/>
    </source>
</evidence>
<organism evidence="2 3">
    <name type="scientific">Streptosporangium sandarakinum</name>
    <dbReference type="NCBI Taxonomy" id="1260955"/>
    <lineage>
        <taxon>Bacteria</taxon>
        <taxon>Bacillati</taxon>
        <taxon>Actinomycetota</taxon>
        <taxon>Actinomycetes</taxon>
        <taxon>Streptosporangiales</taxon>
        <taxon>Streptosporangiaceae</taxon>
        <taxon>Streptosporangium</taxon>
    </lineage>
</organism>
<dbReference type="AlphaFoldDB" id="A0A852V7D2"/>
<comment type="caution">
    <text evidence="2">The sequence shown here is derived from an EMBL/GenBank/DDBJ whole genome shotgun (WGS) entry which is preliminary data.</text>
</comment>
<evidence type="ECO:0000256" key="1">
    <source>
        <dbReference type="ARBA" id="ARBA00022857"/>
    </source>
</evidence>
<reference evidence="2 3" key="1">
    <citation type="submission" date="2020-07" db="EMBL/GenBank/DDBJ databases">
        <title>Sequencing the genomes of 1000 actinobacteria strains.</title>
        <authorList>
            <person name="Klenk H.-P."/>
        </authorList>
    </citation>
    <scope>NUCLEOTIDE SEQUENCE [LARGE SCALE GENOMIC DNA]</scope>
    <source>
        <strain evidence="2 3">DSM 45763</strain>
    </source>
</reference>
<protein>
    <recommendedName>
        <fullName evidence="4">Long-chain-fatty-acyl-CoA reductase</fullName>
    </recommendedName>
</protein>
<dbReference type="Proteomes" id="UP000576393">
    <property type="component" value="Unassembled WGS sequence"/>
</dbReference>
<dbReference type="InterPro" id="IPR016161">
    <property type="entry name" value="Ald_DH/histidinol_DH"/>
</dbReference>